<feature type="domain" description="Histidine kinase" evidence="15">
    <location>
        <begin position="327"/>
        <end position="521"/>
    </location>
</feature>
<evidence type="ECO:0000313" key="17">
    <source>
        <dbReference type="EMBL" id="GAA1734626.1"/>
    </source>
</evidence>
<evidence type="ECO:0000256" key="9">
    <source>
        <dbReference type="ARBA" id="ARBA00022777"/>
    </source>
</evidence>
<keyword evidence="10 17" id="KW-0067">ATP-binding</keyword>
<dbReference type="Pfam" id="PF00989">
    <property type="entry name" value="PAS"/>
    <property type="match status" value="1"/>
</dbReference>
<dbReference type="SUPFAM" id="SSF55890">
    <property type="entry name" value="Sporulation response regulatory protein Spo0B"/>
    <property type="match status" value="1"/>
</dbReference>
<evidence type="ECO:0000256" key="8">
    <source>
        <dbReference type="ARBA" id="ARBA00022741"/>
    </source>
</evidence>
<comment type="catalytic activity">
    <reaction evidence="1">
        <text>ATP + protein L-histidine = ADP + protein N-phospho-L-histidine.</text>
        <dbReference type="EC" id="2.7.13.3"/>
    </reaction>
</comment>
<dbReference type="InterPro" id="IPR016120">
    <property type="entry name" value="Sig_transdc_His_kin_SpoOB"/>
</dbReference>
<dbReference type="SMART" id="SM00387">
    <property type="entry name" value="HATPase_c"/>
    <property type="match status" value="1"/>
</dbReference>
<evidence type="ECO:0000256" key="3">
    <source>
        <dbReference type="ARBA" id="ARBA00012438"/>
    </source>
</evidence>
<evidence type="ECO:0000256" key="7">
    <source>
        <dbReference type="ARBA" id="ARBA00022692"/>
    </source>
</evidence>
<evidence type="ECO:0000256" key="14">
    <source>
        <dbReference type="SAM" id="Phobius"/>
    </source>
</evidence>
<dbReference type="InterPro" id="IPR005467">
    <property type="entry name" value="His_kinase_dom"/>
</dbReference>
<keyword evidence="18" id="KW-1185">Reference proteome</keyword>
<dbReference type="PROSITE" id="PS50112">
    <property type="entry name" value="PAS"/>
    <property type="match status" value="1"/>
</dbReference>
<evidence type="ECO:0000256" key="12">
    <source>
        <dbReference type="ARBA" id="ARBA00023012"/>
    </source>
</evidence>
<keyword evidence="11 14" id="KW-1133">Transmembrane helix</keyword>
<evidence type="ECO:0000313" key="18">
    <source>
        <dbReference type="Proteomes" id="UP001501057"/>
    </source>
</evidence>
<keyword evidence="9" id="KW-0418">Kinase</keyword>
<dbReference type="GO" id="GO:0005524">
    <property type="term" value="F:ATP binding"/>
    <property type="evidence" value="ECO:0007669"/>
    <property type="project" value="UniProtKB-KW"/>
</dbReference>
<gene>
    <name evidence="17" type="ORF">GCM10009710_14050</name>
</gene>
<dbReference type="SUPFAM" id="SSF55785">
    <property type="entry name" value="PYP-like sensor domain (PAS domain)"/>
    <property type="match status" value="1"/>
</dbReference>
<keyword evidence="13 14" id="KW-0472">Membrane</keyword>
<evidence type="ECO:0000256" key="10">
    <source>
        <dbReference type="ARBA" id="ARBA00022840"/>
    </source>
</evidence>
<dbReference type="InterPro" id="IPR003594">
    <property type="entry name" value="HATPase_dom"/>
</dbReference>
<dbReference type="InterPro" id="IPR000014">
    <property type="entry name" value="PAS"/>
</dbReference>
<evidence type="ECO:0000256" key="4">
    <source>
        <dbReference type="ARBA" id="ARBA00022475"/>
    </source>
</evidence>
<dbReference type="SMART" id="SM00091">
    <property type="entry name" value="PAS"/>
    <property type="match status" value="1"/>
</dbReference>
<organism evidence="17 18">
    <name type="scientific">Aeromicrobium alkaliterrae</name>
    <dbReference type="NCBI Taxonomy" id="302168"/>
    <lineage>
        <taxon>Bacteria</taxon>
        <taxon>Bacillati</taxon>
        <taxon>Actinomycetota</taxon>
        <taxon>Actinomycetes</taxon>
        <taxon>Propionibacteriales</taxon>
        <taxon>Nocardioidaceae</taxon>
        <taxon>Aeromicrobium</taxon>
    </lineage>
</organism>
<dbReference type="Gene3D" id="3.30.450.20">
    <property type="entry name" value="PAS domain"/>
    <property type="match status" value="2"/>
</dbReference>
<feature type="transmembrane region" description="Helical" evidence="14">
    <location>
        <begin position="168"/>
        <end position="186"/>
    </location>
</feature>
<keyword evidence="12" id="KW-0902">Two-component regulatory system</keyword>
<dbReference type="EC" id="2.7.13.3" evidence="3"/>
<evidence type="ECO:0000256" key="1">
    <source>
        <dbReference type="ARBA" id="ARBA00000085"/>
    </source>
</evidence>
<evidence type="ECO:0000256" key="11">
    <source>
        <dbReference type="ARBA" id="ARBA00022989"/>
    </source>
</evidence>
<dbReference type="InterPro" id="IPR033463">
    <property type="entry name" value="sCache_3"/>
</dbReference>
<evidence type="ECO:0000256" key="13">
    <source>
        <dbReference type="ARBA" id="ARBA00023136"/>
    </source>
</evidence>
<keyword evidence="7 14" id="KW-0812">Transmembrane</keyword>
<dbReference type="PANTHER" id="PTHR45436">
    <property type="entry name" value="SENSOR HISTIDINE KINASE YKOH"/>
    <property type="match status" value="1"/>
</dbReference>
<accession>A0ABP4VQG8</accession>
<dbReference type="PRINTS" id="PR00344">
    <property type="entry name" value="BCTRLSENSOR"/>
</dbReference>
<comment type="subcellular location">
    <subcellularLocation>
        <location evidence="2">Cell membrane</location>
        <topology evidence="2">Multi-pass membrane protein</topology>
    </subcellularLocation>
</comment>
<evidence type="ECO:0000259" key="15">
    <source>
        <dbReference type="PROSITE" id="PS50109"/>
    </source>
</evidence>
<evidence type="ECO:0000256" key="6">
    <source>
        <dbReference type="ARBA" id="ARBA00022679"/>
    </source>
</evidence>
<dbReference type="InterPro" id="IPR035965">
    <property type="entry name" value="PAS-like_dom_sf"/>
</dbReference>
<protein>
    <recommendedName>
        <fullName evidence="3">histidine kinase</fullName>
        <ecNumber evidence="3">2.7.13.3</ecNumber>
    </recommendedName>
</protein>
<dbReference type="Pfam" id="PF02518">
    <property type="entry name" value="HATPase_c"/>
    <property type="match status" value="1"/>
</dbReference>
<comment type="caution">
    <text evidence="17">The sequence shown here is derived from an EMBL/GenBank/DDBJ whole genome shotgun (WGS) entry which is preliminary data.</text>
</comment>
<dbReference type="Proteomes" id="UP001501057">
    <property type="component" value="Unassembled WGS sequence"/>
</dbReference>
<keyword evidence="5" id="KW-0597">Phosphoprotein</keyword>
<dbReference type="PANTHER" id="PTHR45436:SF5">
    <property type="entry name" value="SENSOR HISTIDINE KINASE TRCS"/>
    <property type="match status" value="1"/>
</dbReference>
<dbReference type="InterPro" id="IPR036890">
    <property type="entry name" value="HATPase_C_sf"/>
</dbReference>
<evidence type="ECO:0000259" key="16">
    <source>
        <dbReference type="PROSITE" id="PS50112"/>
    </source>
</evidence>
<dbReference type="Pfam" id="PF14689">
    <property type="entry name" value="SPOB_a"/>
    <property type="match status" value="1"/>
</dbReference>
<dbReference type="InterPro" id="IPR004358">
    <property type="entry name" value="Sig_transdc_His_kin-like_C"/>
</dbReference>
<feature type="transmembrane region" description="Helical" evidence="14">
    <location>
        <begin position="7"/>
        <end position="27"/>
    </location>
</feature>
<name>A0ABP4VQG8_9ACTN</name>
<evidence type="ECO:0000256" key="2">
    <source>
        <dbReference type="ARBA" id="ARBA00004651"/>
    </source>
</evidence>
<dbReference type="SUPFAM" id="SSF103190">
    <property type="entry name" value="Sensory domain-like"/>
    <property type="match status" value="1"/>
</dbReference>
<evidence type="ECO:0000256" key="5">
    <source>
        <dbReference type="ARBA" id="ARBA00022553"/>
    </source>
</evidence>
<sequence length="529" mass="56056">MTLAGQVLVLQLVVMLVVLVVVGMISLRQSTTAFEEQRGSAMRSVAEYIANVSVVRTELTEPGATRALAPMVDRGLQLSGATVVAIADVDGTVIASSDPSQVGSQVQIDESEIDDGRGWSGDQTIDGERFVVAHAPVIADDGNQIGFTVAAQEYPRLWDRLTDGTTDLALFLGIGALAGGLGTWWVSRVLKRRTRGLGSDEIATLADHREALLHSIGEGVVAVDTDGRVTLLNDGARTLLGLRGDVVGRRVASLDLPADVRALLSDHDDAHDEVVVVGDRVLVANRRSARSQGRGIGSVTSMRDRTELVSLRNQLSSNLSISDTLRAQTHEFANRLHTISGLVELEEYDELSQLLGSLTRERADLDANIRDHVADPAVAALVVAKSSAAQEAAVRLVLDDASRLPELDRELSADLTTVIGNLVDNAIDACRGHDPAEVVVRVARRGDDVEVVVTDSGPGVAPELRDSIFVRGFSTKPEVLGGRGIGLPLVRLIAARRGGAVVLTHPTGGGARFTFTVPLLTSTPGQVLA</sequence>
<feature type="domain" description="PAS" evidence="16">
    <location>
        <begin position="205"/>
        <end position="242"/>
    </location>
</feature>
<dbReference type="Gene3D" id="3.30.565.10">
    <property type="entry name" value="Histidine kinase-like ATPase, C-terminal domain"/>
    <property type="match status" value="1"/>
</dbReference>
<dbReference type="PROSITE" id="PS50109">
    <property type="entry name" value="HIS_KIN"/>
    <property type="match status" value="1"/>
</dbReference>
<keyword evidence="6" id="KW-0808">Transferase</keyword>
<keyword evidence="8" id="KW-0547">Nucleotide-binding</keyword>
<dbReference type="InterPro" id="IPR013767">
    <property type="entry name" value="PAS_fold"/>
</dbReference>
<dbReference type="InterPro" id="IPR029151">
    <property type="entry name" value="Sensor-like_sf"/>
</dbReference>
<dbReference type="Pfam" id="PF17203">
    <property type="entry name" value="sCache_3_2"/>
    <property type="match status" value="1"/>
</dbReference>
<dbReference type="EMBL" id="BAAAME010000002">
    <property type="protein sequence ID" value="GAA1734626.1"/>
    <property type="molecule type" value="Genomic_DNA"/>
</dbReference>
<dbReference type="Gene3D" id="1.10.287.130">
    <property type="match status" value="1"/>
</dbReference>
<dbReference type="InterPro" id="IPR050428">
    <property type="entry name" value="TCS_sensor_his_kinase"/>
</dbReference>
<dbReference type="SUPFAM" id="SSF55874">
    <property type="entry name" value="ATPase domain of HSP90 chaperone/DNA topoisomerase II/histidine kinase"/>
    <property type="match status" value="1"/>
</dbReference>
<proteinExistence type="predicted"/>
<dbReference type="InterPro" id="IPR039506">
    <property type="entry name" value="SPOB_a"/>
</dbReference>
<reference evidence="18" key="1">
    <citation type="journal article" date="2019" name="Int. J. Syst. Evol. Microbiol.">
        <title>The Global Catalogue of Microorganisms (GCM) 10K type strain sequencing project: providing services to taxonomists for standard genome sequencing and annotation.</title>
        <authorList>
            <consortium name="The Broad Institute Genomics Platform"/>
            <consortium name="The Broad Institute Genome Sequencing Center for Infectious Disease"/>
            <person name="Wu L."/>
            <person name="Ma J."/>
        </authorList>
    </citation>
    <scope>NUCLEOTIDE SEQUENCE [LARGE SCALE GENOMIC DNA]</scope>
    <source>
        <strain evidence="18">JCM 13518</strain>
    </source>
</reference>
<keyword evidence="4" id="KW-1003">Cell membrane</keyword>
<dbReference type="CDD" id="cd00130">
    <property type="entry name" value="PAS"/>
    <property type="match status" value="1"/>
</dbReference>